<keyword evidence="2 4" id="KW-0732">Signal</keyword>
<proteinExistence type="predicted"/>
<feature type="domain" description="4-O-methyl-glucuronoyl methylesterase-like" evidence="5">
    <location>
        <begin position="108"/>
        <end position="347"/>
    </location>
</feature>
<dbReference type="SUPFAM" id="SSF53474">
    <property type="entry name" value="alpha/beta-Hydrolases"/>
    <property type="match status" value="1"/>
</dbReference>
<evidence type="ECO:0000259" key="5">
    <source>
        <dbReference type="Pfam" id="PF22244"/>
    </source>
</evidence>
<dbReference type="InterPro" id="IPR050261">
    <property type="entry name" value="FrsA_esterase"/>
</dbReference>
<evidence type="ECO:0000256" key="3">
    <source>
        <dbReference type="ARBA" id="ARBA00022801"/>
    </source>
</evidence>
<protein>
    <submittedName>
        <fullName evidence="6">Acetylxylan esterase</fullName>
    </submittedName>
</protein>
<sequence length="401" mass="45244">MQYVKRFALYFLFVIVLNRLQAQNTGEPNYDESKVPAYTLPNVLKTVTNRQVRNKATWEQLRRPEIIKLFEDNVYGQMPKAFDRLTYSIKRENISAMAGKATLKEVLIEVVHDQKRLAINLVLFVPTKPKGPVPVFLLINNRGKENTDPIRAHKSDFWPAEMVIDSGYAIAAFHVSDLAPDDTVSYVNGVLRLYPEQVTAPNGMRAIGAWAWGASRVLDYFEKDPSIDAKKVAIVGHSRGGKAALWAAAEDQRFAMCFSNCSGNTGAALSRRRFGETIRRINTVFPHWFAKNYKKFNNNEDLLPVDQHMLLAAIAPRPLYVTNASKDLWADPTGTYLSLKNASSVYALYKLGSNLPANPPAINQPIINSSLGYHNREGEHNLTAYDWNSFLKFADVYLKSR</sequence>
<dbReference type="OrthoDB" id="9809261at2"/>
<keyword evidence="1" id="KW-0719">Serine esterase</keyword>
<reference evidence="6 7" key="1">
    <citation type="submission" date="2018-06" db="EMBL/GenBank/DDBJ databases">
        <title>Spirosoma sp. HMF3257 Genome sequencing and assembly.</title>
        <authorList>
            <person name="Kang H."/>
            <person name="Cha I."/>
            <person name="Kim H."/>
            <person name="Kang J."/>
            <person name="Joh K."/>
        </authorList>
    </citation>
    <scope>NUCLEOTIDE SEQUENCE [LARGE SCALE GENOMIC DNA]</scope>
    <source>
        <strain evidence="6 7">HMF3257</strain>
    </source>
</reference>
<dbReference type="InterPro" id="IPR054579">
    <property type="entry name" value="GCE-like_dom"/>
</dbReference>
<accession>A0A327NL97</accession>
<keyword evidence="7" id="KW-1185">Reference proteome</keyword>
<dbReference type="PANTHER" id="PTHR22946:SF9">
    <property type="entry name" value="POLYKETIDE TRANSFERASE AF380"/>
    <property type="match status" value="1"/>
</dbReference>
<comment type="caution">
    <text evidence="6">The sequence shown here is derived from an EMBL/GenBank/DDBJ whole genome shotgun (WGS) entry which is preliminary data.</text>
</comment>
<dbReference type="EMBL" id="QLII01000001">
    <property type="protein sequence ID" value="RAI74846.1"/>
    <property type="molecule type" value="Genomic_DNA"/>
</dbReference>
<evidence type="ECO:0000313" key="6">
    <source>
        <dbReference type="EMBL" id="RAI74846.1"/>
    </source>
</evidence>
<evidence type="ECO:0000256" key="4">
    <source>
        <dbReference type="SAM" id="SignalP"/>
    </source>
</evidence>
<keyword evidence="3" id="KW-0378">Hydrolase</keyword>
<evidence type="ECO:0000256" key="1">
    <source>
        <dbReference type="ARBA" id="ARBA00022487"/>
    </source>
</evidence>
<organism evidence="6 7">
    <name type="scientific">Spirosoma telluris</name>
    <dbReference type="NCBI Taxonomy" id="2183553"/>
    <lineage>
        <taxon>Bacteria</taxon>
        <taxon>Pseudomonadati</taxon>
        <taxon>Bacteroidota</taxon>
        <taxon>Cytophagia</taxon>
        <taxon>Cytophagales</taxon>
        <taxon>Cytophagaceae</taxon>
        <taxon>Spirosoma</taxon>
    </lineage>
</organism>
<gene>
    <name evidence="6" type="ORF">HMF3257_12460</name>
</gene>
<dbReference type="GO" id="GO:0052689">
    <property type="term" value="F:carboxylic ester hydrolase activity"/>
    <property type="evidence" value="ECO:0007669"/>
    <property type="project" value="UniProtKB-KW"/>
</dbReference>
<dbReference type="AlphaFoldDB" id="A0A327NL97"/>
<dbReference type="PANTHER" id="PTHR22946">
    <property type="entry name" value="DIENELACTONE HYDROLASE DOMAIN-CONTAINING PROTEIN-RELATED"/>
    <property type="match status" value="1"/>
</dbReference>
<name>A0A327NL97_9BACT</name>
<dbReference type="InterPro" id="IPR029058">
    <property type="entry name" value="AB_hydrolase_fold"/>
</dbReference>
<dbReference type="Gene3D" id="3.40.50.1820">
    <property type="entry name" value="alpha/beta hydrolase"/>
    <property type="match status" value="1"/>
</dbReference>
<evidence type="ECO:0000256" key="2">
    <source>
        <dbReference type="ARBA" id="ARBA00022729"/>
    </source>
</evidence>
<dbReference type="Pfam" id="PF22244">
    <property type="entry name" value="GCE_fung"/>
    <property type="match status" value="1"/>
</dbReference>
<feature type="chain" id="PRO_5016381597" evidence="4">
    <location>
        <begin position="23"/>
        <end position="401"/>
    </location>
</feature>
<feature type="signal peptide" evidence="4">
    <location>
        <begin position="1"/>
        <end position="22"/>
    </location>
</feature>
<dbReference type="RefSeq" id="WP_111342516.1">
    <property type="nucleotide sequence ID" value="NZ_QLII01000001.1"/>
</dbReference>
<dbReference type="Proteomes" id="UP000249016">
    <property type="component" value="Unassembled WGS sequence"/>
</dbReference>
<evidence type="ECO:0000313" key="7">
    <source>
        <dbReference type="Proteomes" id="UP000249016"/>
    </source>
</evidence>